<sequence>MLCIGTAFNEDKEGFRIAMRIHKRLRNRIFEQVEDQPQVPLHALQTILLVNYFSRAYCGIKEHHVAQVFHSPSIIMARLAGVFQPAQPPHHRAHNPLDHWLEWVAFEERKRVGWFAFMLDTSNATLFRHHHIVNCLSVQLDWPACDAVWNACEPYEWNRHQRAAPRLPPFRNALKDVITRSAMPPLSEFSLWILLHGLLSISSTVLSRDLGDLSMFPEARVAHWKDRLRASFSAVSHRLSSHLDRRRAAHEPPLDLHVYWTGMPLAQLGKILVATDTEALRVFAGERALAGCHVVPAEWATASSYTHSWARSMDGAHAFHAAARLLEGVFTWAHERGNPPVASITPFCAYIAALVVWAYAAVHEGPHQGAEVFMVPLQTGEVKIESTLARRDALEYLARVGHVRPADLPATPGKNRCAGLIAYAAVLCGTLGAAAMDENRDVLMHLLLPM</sequence>
<comment type="subcellular location">
    <subcellularLocation>
        <location evidence="1">Nucleus</location>
    </subcellularLocation>
</comment>
<evidence type="ECO:0000256" key="2">
    <source>
        <dbReference type="ARBA" id="ARBA00022723"/>
    </source>
</evidence>
<dbReference type="RefSeq" id="XP_018281047.1">
    <property type="nucleotide sequence ID" value="XM_018427488.1"/>
</dbReference>
<dbReference type="EMBL" id="KQ087186">
    <property type="protein sequence ID" value="KLT44556.1"/>
    <property type="molecule type" value="Genomic_DNA"/>
</dbReference>
<accession>A0A0J0XTZ5</accession>
<dbReference type="Proteomes" id="UP000053611">
    <property type="component" value="Unassembled WGS sequence"/>
</dbReference>
<keyword evidence="6" id="KW-0539">Nucleus</keyword>
<evidence type="ECO:0000313" key="9">
    <source>
        <dbReference type="Proteomes" id="UP000053611"/>
    </source>
</evidence>
<dbReference type="GO" id="GO:0000978">
    <property type="term" value="F:RNA polymerase II cis-regulatory region sequence-specific DNA binding"/>
    <property type="evidence" value="ECO:0007669"/>
    <property type="project" value="InterPro"/>
</dbReference>
<protein>
    <recommendedName>
        <fullName evidence="7">Xylanolytic transcriptional activator regulatory domain-containing protein</fullName>
    </recommendedName>
</protein>
<dbReference type="InterPro" id="IPR051059">
    <property type="entry name" value="VerF-like"/>
</dbReference>
<feature type="domain" description="Xylanolytic transcriptional activator regulatory" evidence="7">
    <location>
        <begin position="1"/>
        <end position="231"/>
    </location>
</feature>
<evidence type="ECO:0000256" key="1">
    <source>
        <dbReference type="ARBA" id="ARBA00004123"/>
    </source>
</evidence>
<dbReference type="PANTHER" id="PTHR40626:SF11">
    <property type="entry name" value="ZINC FINGER PROTEIN YPR022C"/>
    <property type="match status" value="1"/>
</dbReference>
<dbReference type="STRING" id="879819.A0A0J0XTZ5"/>
<evidence type="ECO:0000256" key="5">
    <source>
        <dbReference type="ARBA" id="ARBA00022833"/>
    </source>
</evidence>
<dbReference type="GO" id="GO:0000785">
    <property type="term" value="C:chromatin"/>
    <property type="evidence" value="ECO:0007669"/>
    <property type="project" value="TreeGrafter"/>
</dbReference>
<keyword evidence="5" id="KW-0862">Zinc</keyword>
<evidence type="ECO:0000256" key="6">
    <source>
        <dbReference type="ARBA" id="ARBA00023242"/>
    </source>
</evidence>
<keyword evidence="3" id="KW-0677">Repeat</keyword>
<keyword evidence="9" id="KW-1185">Reference proteome</keyword>
<dbReference type="OrthoDB" id="2560721at2759"/>
<dbReference type="AlphaFoldDB" id="A0A0J0XTZ5"/>
<keyword evidence="2" id="KW-0479">Metal-binding</keyword>
<proteinExistence type="predicted"/>
<reference evidence="8 9" key="1">
    <citation type="submission" date="2015-03" db="EMBL/GenBank/DDBJ databases">
        <title>Genomics and transcriptomics of the oil-accumulating basidiomycete yeast T. oleaginosus allow insights into substrate utilization and the diverse evolutionary trajectories of mating systems in fungi.</title>
        <authorList>
            <consortium name="DOE Joint Genome Institute"/>
            <person name="Kourist R."/>
            <person name="Kracht O."/>
            <person name="Bracharz F."/>
            <person name="Lipzen A."/>
            <person name="Nolan M."/>
            <person name="Ohm R."/>
            <person name="Grigoriev I."/>
            <person name="Sun S."/>
            <person name="Heitman J."/>
            <person name="Bruck T."/>
            <person name="Nowrousian M."/>
        </authorList>
    </citation>
    <scope>NUCLEOTIDE SEQUENCE [LARGE SCALE GENOMIC DNA]</scope>
    <source>
        <strain evidence="8 9">IBC0246</strain>
    </source>
</reference>
<dbReference type="GO" id="GO:0008270">
    <property type="term" value="F:zinc ion binding"/>
    <property type="evidence" value="ECO:0007669"/>
    <property type="project" value="UniProtKB-KW"/>
</dbReference>
<dbReference type="GeneID" id="28988091"/>
<dbReference type="GO" id="GO:0005634">
    <property type="term" value="C:nucleus"/>
    <property type="evidence" value="ECO:0007669"/>
    <property type="project" value="UniProtKB-SubCell"/>
</dbReference>
<name>A0A0J0XTZ5_9TREE</name>
<evidence type="ECO:0000313" key="8">
    <source>
        <dbReference type="EMBL" id="KLT44556.1"/>
    </source>
</evidence>
<evidence type="ECO:0000259" key="7">
    <source>
        <dbReference type="Pfam" id="PF04082"/>
    </source>
</evidence>
<gene>
    <name evidence="8" type="ORF">CC85DRAFT_8788</name>
</gene>
<dbReference type="PANTHER" id="PTHR40626">
    <property type="entry name" value="MIP31509P"/>
    <property type="match status" value="1"/>
</dbReference>
<organism evidence="8 9">
    <name type="scientific">Cutaneotrichosporon oleaginosum</name>
    <dbReference type="NCBI Taxonomy" id="879819"/>
    <lineage>
        <taxon>Eukaryota</taxon>
        <taxon>Fungi</taxon>
        <taxon>Dikarya</taxon>
        <taxon>Basidiomycota</taxon>
        <taxon>Agaricomycotina</taxon>
        <taxon>Tremellomycetes</taxon>
        <taxon>Trichosporonales</taxon>
        <taxon>Trichosporonaceae</taxon>
        <taxon>Cutaneotrichosporon</taxon>
    </lineage>
</organism>
<evidence type="ECO:0000256" key="3">
    <source>
        <dbReference type="ARBA" id="ARBA00022737"/>
    </source>
</evidence>
<keyword evidence="4" id="KW-0863">Zinc-finger</keyword>
<dbReference type="InterPro" id="IPR007219">
    <property type="entry name" value="XnlR_reg_dom"/>
</dbReference>
<dbReference type="GO" id="GO:0006351">
    <property type="term" value="P:DNA-templated transcription"/>
    <property type="evidence" value="ECO:0007669"/>
    <property type="project" value="InterPro"/>
</dbReference>
<dbReference type="Pfam" id="PF04082">
    <property type="entry name" value="Fungal_trans"/>
    <property type="match status" value="1"/>
</dbReference>
<evidence type="ECO:0000256" key="4">
    <source>
        <dbReference type="ARBA" id="ARBA00022771"/>
    </source>
</evidence>
<dbReference type="GO" id="GO:0000981">
    <property type="term" value="F:DNA-binding transcription factor activity, RNA polymerase II-specific"/>
    <property type="evidence" value="ECO:0007669"/>
    <property type="project" value="InterPro"/>
</dbReference>